<feature type="transmembrane region" description="Helical" evidence="8">
    <location>
        <begin position="365"/>
        <end position="392"/>
    </location>
</feature>
<organism evidence="10 11">
    <name type="scientific">Geranomyces variabilis</name>
    <dbReference type="NCBI Taxonomy" id="109894"/>
    <lineage>
        <taxon>Eukaryota</taxon>
        <taxon>Fungi</taxon>
        <taxon>Fungi incertae sedis</taxon>
        <taxon>Chytridiomycota</taxon>
        <taxon>Chytridiomycota incertae sedis</taxon>
        <taxon>Chytridiomycetes</taxon>
        <taxon>Spizellomycetales</taxon>
        <taxon>Powellomycetaceae</taxon>
        <taxon>Geranomyces</taxon>
    </lineage>
</organism>
<feature type="transmembrane region" description="Helical" evidence="8">
    <location>
        <begin position="225"/>
        <end position="252"/>
    </location>
</feature>
<feature type="transmembrane region" description="Helical" evidence="8">
    <location>
        <begin position="430"/>
        <end position="452"/>
    </location>
</feature>
<sequence length="526" mass="56669">MPQKAVATPKGPPPTYQSLPGYDAAGASGSASNADVNHSGHGEADGLLGGQSEKFNRSPAYKDVWATVLFVIHLGLLVALTVAGYKVNVPEQQPENPPPSRHRPDRQRPYEAPDADPAVPIGDYPTLSDAGPIFAAAILAGFGFSVLYVIAMRRYASQLITASFVANTVVAGVLGLFYLVSGAMIPAFFALAYAAIHVFMYFMYRSRMEFSRVMLENVINIVDQYRATFVASLLGAVVQTIWVLTWLVSAIAGARLVQATDNDTAKYAVMTYITFSLYWTSQIIKNVVHVTVSGVFATYYFTAIQTADGSVVVPVRNPTIKSAKRALTTSFGSIAFGSLIVALIQTLRAVLNTVRRNAQDDNNSALALAATCADCILSMVEAFVAFINVYAYTQVAIFGKSYLEAGRDTWALLQSRGIDLIINDDLTSGVLSMGGILVAFVSGTLGYLLGLIKDYSPPMIWALAAVGFVSGLLQFWVLAEVVRSGIATTFVCLAEDPDALHRTKPQMYEEFALSYPGSVRTGEYDV</sequence>
<evidence type="ECO:0000256" key="2">
    <source>
        <dbReference type="ARBA" id="ARBA00004141"/>
    </source>
</evidence>
<comment type="subcellular location">
    <subcellularLocation>
        <location evidence="8">Cell membrane</location>
        <topology evidence="8">Multi-pass membrane protein</topology>
    </subcellularLocation>
    <subcellularLocation>
        <location evidence="2">Membrane</location>
        <topology evidence="2">Multi-pass membrane protein</topology>
    </subcellularLocation>
</comment>
<comment type="similarity">
    <text evidence="3 8">Belongs to the CTL (choline transporter-like) family.</text>
</comment>
<dbReference type="GO" id="GO:0022857">
    <property type="term" value="F:transmembrane transporter activity"/>
    <property type="evidence" value="ECO:0007669"/>
    <property type="project" value="UniProtKB-UniRule"/>
</dbReference>
<feature type="transmembrane region" description="Helical" evidence="8">
    <location>
        <begin position="459"/>
        <end position="479"/>
    </location>
</feature>
<dbReference type="Proteomes" id="UP001212152">
    <property type="component" value="Unassembled WGS sequence"/>
</dbReference>
<feature type="compositionally biased region" description="Low complexity" evidence="9">
    <location>
        <begin position="24"/>
        <end position="34"/>
    </location>
</feature>
<dbReference type="EMBL" id="JADGJQ010000091">
    <property type="protein sequence ID" value="KAJ3170902.1"/>
    <property type="molecule type" value="Genomic_DNA"/>
</dbReference>
<evidence type="ECO:0000256" key="8">
    <source>
        <dbReference type="RuleBase" id="RU368066"/>
    </source>
</evidence>
<evidence type="ECO:0000313" key="11">
    <source>
        <dbReference type="Proteomes" id="UP001212152"/>
    </source>
</evidence>
<feature type="transmembrane region" description="Helical" evidence="8">
    <location>
        <begin position="326"/>
        <end position="344"/>
    </location>
</feature>
<feature type="region of interest" description="Disordered" evidence="9">
    <location>
        <begin position="1"/>
        <end position="50"/>
    </location>
</feature>
<comment type="caution">
    <text evidence="10">The sequence shown here is derived from an EMBL/GenBank/DDBJ whole genome shotgun (WGS) entry which is preliminary data.</text>
</comment>
<dbReference type="PANTHER" id="PTHR12385">
    <property type="entry name" value="CHOLINE TRANSPORTER-LIKE (SLC FAMILY 44)"/>
    <property type="match status" value="1"/>
</dbReference>
<protein>
    <recommendedName>
        <fullName evidence="4 8">Protein PNS1</fullName>
    </recommendedName>
</protein>
<gene>
    <name evidence="10" type="primary">PNS1_2</name>
    <name evidence="10" type="ORF">HDU87_008668</name>
</gene>
<reference evidence="10" key="1">
    <citation type="submission" date="2020-05" db="EMBL/GenBank/DDBJ databases">
        <title>Phylogenomic resolution of chytrid fungi.</title>
        <authorList>
            <person name="Stajich J.E."/>
            <person name="Amses K."/>
            <person name="Simmons R."/>
            <person name="Seto K."/>
            <person name="Myers J."/>
            <person name="Bonds A."/>
            <person name="Quandt C.A."/>
            <person name="Barry K."/>
            <person name="Liu P."/>
            <person name="Grigoriev I."/>
            <person name="Longcore J.E."/>
            <person name="James T.Y."/>
        </authorList>
    </citation>
    <scope>NUCLEOTIDE SEQUENCE</scope>
    <source>
        <strain evidence="10">JEL0379</strain>
    </source>
</reference>
<feature type="transmembrane region" description="Helical" evidence="8">
    <location>
        <begin position="159"/>
        <end position="179"/>
    </location>
</feature>
<evidence type="ECO:0000256" key="6">
    <source>
        <dbReference type="ARBA" id="ARBA00022989"/>
    </source>
</evidence>
<evidence type="ECO:0000256" key="1">
    <source>
        <dbReference type="ARBA" id="ARBA00002957"/>
    </source>
</evidence>
<evidence type="ECO:0000256" key="3">
    <source>
        <dbReference type="ARBA" id="ARBA00007168"/>
    </source>
</evidence>
<keyword evidence="7 8" id="KW-0472">Membrane</keyword>
<accession>A0AAD5TCP7</accession>
<dbReference type="PANTHER" id="PTHR12385:SF4">
    <property type="entry name" value="PROTEIN PNS1"/>
    <property type="match status" value="1"/>
</dbReference>
<feature type="transmembrane region" description="Helical" evidence="8">
    <location>
        <begin position="264"/>
        <end position="280"/>
    </location>
</feature>
<proteinExistence type="inferred from homology"/>
<dbReference type="AlphaFoldDB" id="A0AAD5TCP7"/>
<evidence type="ECO:0000313" key="10">
    <source>
        <dbReference type="EMBL" id="KAJ3170902.1"/>
    </source>
</evidence>
<name>A0AAD5TCP7_9FUNG</name>
<comment type="function">
    <text evidence="1 8">Probably involved in transport through the plasma membrane.</text>
</comment>
<dbReference type="InterPro" id="IPR007603">
    <property type="entry name" value="Choline_transptr-like"/>
</dbReference>
<dbReference type="GO" id="GO:0005886">
    <property type="term" value="C:plasma membrane"/>
    <property type="evidence" value="ECO:0007669"/>
    <property type="project" value="UniProtKB-SubCell"/>
</dbReference>
<feature type="region of interest" description="Disordered" evidence="9">
    <location>
        <begin position="90"/>
        <end position="116"/>
    </location>
</feature>
<evidence type="ECO:0000256" key="4">
    <source>
        <dbReference type="ARBA" id="ARBA00015388"/>
    </source>
</evidence>
<dbReference type="Pfam" id="PF04515">
    <property type="entry name" value="Choline_transpo"/>
    <property type="match status" value="1"/>
</dbReference>
<feature type="transmembrane region" description="Helical" evidence="8">
    <location>
        <begin position="133"/>
        <end position="152"/>
    </location>
</feature>
<keyword evidence="6 8" id="KW-1133">Transmembrane helix</keyword>
<keyword evidence="11" id="KW-1185">Reference proteome</keyword>
<feature type="transmembrane region" description="Helical" evidence="8">
    <location>
        <begin position="185"/>
        <end position="204"/>
    </location>
</feature>
<keyword evidence="5 8" id="KW-0812">Transmembrane</keyword>
<evidence type="ECO:0000256" key="5">
    <source>
        <dbReference type="ARBA" id="ARBA00022692"/>
    </source>
</evidence>
<evidence type="ECO:0000256" key="7">
    <source>
        <dbReference type="ARBA" id="ARBA00023136"/>
    </source>
</evidence>
<feature type="transmembrane region" description="Helical" evidence="8">
    <location>
        <begin position="64"/>
        <end position="85"/>
    </location>
</feature>
<evidence type="ECO:0000256" key="9">
    <source>
        <dbReference type="SAM" id="MobiDB-lite"/>
    </source>
</evidence>